<evidence type="ECO:0000256" key="1">
    <source>
        <dbReference type="ARBA" id="ARBA00007116"/>
    </source>
</evidence>
<dbReference type="GO" id="GO:0003735">
    <property type="term" value="F:structural constituent of ribosome"/>
    <property type="evidence" value="ECO:0007669"/>
    <property type="project" value="InterPro"/>
</dbReference>
<keyword evidence="2 7" id="KW-0699">rRNA-binding</keyword>
<comment type="caution">
    <text evidence="8">The sequence shown here is derived from an EMBL/GenBank/DDBJ whole genome shotgun (WGS) entry which is preliminary data.</text>
</comment>
<dbReference type="CDD" id="cd00432">
    <property type="entry name" value="Ribosomal_L18_L5e"/>
    <property type="match status" value="1"/>
</dbReference>
<evidence type="ECO:0000256" key="7">
    <source>
        <dbReference type="HAMAP-Rule" id="MF_01337"/>
    </source>
</evidence>
<keyword evidence="5 7" id="KW-0687">Ribonucleoprotein</keyword>
<keyword evidence="3 7" id="KW-0694">RNA-binding</keyword>
<evidence type="ECO:0000256" key="6">
    <source>
        <dbReference type="ARBA" id="ARBA00035197"/>
    </source>
</evidence>
<reference evidence="8 9" key="1">
    <citation type="journal article" date="2016" name="Nat. Commun.">
        <title>Thousands of microbial genomes shed light on interconnected biogeochemical processes in an aquifer system.</title>
        <authorList>
            <person name="Anantharaman K."/>
            <person name="Brown C.T."/>
            <person name="Hug L.A."/>
            <person name="Sharon I."/>
            <person name="Castelle C.J."/>
            <person name="Probst A.J."/>
            <person name="Thomas B.C."/>
            <person name="Singh A."/>
            <person name="Wilkins M.J."/>
            <person name="Karaoz U."/>
            <person name="Brodie E.L."/>
            <person name="Williams K.H."/>
            <person name="Hubbard S.S."/>
            <person name="Banfield J.F."/>
        </authorList>
    </citation>
    <scope>NUCLEOTIDE SEQUENCE [LARGE SCALE GENOMIC DNA]</scope>
</reference>
<dbReference type="NCBIfam" id="TIGR00060">
    <property type="entry name" value="L18_bact"/>
    <property type="match status" value="1"/>
</dbReference>
<evidence type="ECO:0000256" key="3">
    <source>
        <dbReference type="ARBA" id="ARBA00022884"/>
    </source>
</evidence>
<comment type="subunit">
    <text evidence="7">Part of the 50S ribosomal subunit; part of the 5S rRNA/L5/L18/L25 subcomplex. Contacts the 5S and 23S rRNAs.</text>
</comment>
<dbReference type="SUPFAM" id="SSF53137">
    <property type="entry name" value="Translational machinery components"/>
    <property type="match status" value="1"/>
</dbReference>
<gene>
    <name evidence="7" type="primary">rplR</name>
    <name evidence="8" type="ORF">A2134_02785</name>
</gene>
<comment type="function">
    <text evidence="7">This is one of the proteins that bind and probably mediate the attachment of the 5S RNA into the large ribosomal subunit, where it forms part of the central protuberance.</text>
</comment>
<dbReference type="InterPro" id="IPR005484">
    <property type="entry name" value="Ribosomal_uL18_bac/plant/anim"/>
</dbReference>
<proteinExistence type="inferred from homology"/>
<accession>A0A1G1WDL7</accession>
<dbReference type="HAMAP" id="MF_01337_B">
    <property type="entry name" value="Ribosomal_uL18_B"/>
    <property type="match status" value="1"/>
</dbReference>
<dbReference type="Pfam" id="PF00861">
    <property type="entry name" value="Ribosomal_L18p"/>
    <property type="match status" value="1"/>
</dbReference>
<organism evidence="8 9">
    <name type="scientific">Candidatus Woykebacteria bacterium RBG_16_39_9b</name>
    <dbReference type="NCBI Taxonomy" id="1802595"/>
    <lineage>
        <taxon>Bacteria</taxon>
        <taxon>Candidatus Woykeibacteriota</taxon>
    </lineage>
</organism>
<dbReference type="PANTHER" id="PTHR12899:SF3">
    <property type="entry name" value="LARGE RIBOSOMAL SUBUNIT PROTEIN UL18M"/>
    <property type="match status" value="1"/>
</dbReference>
<dbReference type="Proteomes" id="UP000178162">
    <property type="component" value="Unassembled WGS sequence"/>
</dbReference>
<protein>
    <recommendedName>
        <fullName evidence="6 7">Large ribosomal subunit protein uL18</fullName>
    </recommendedName>
</protein>
<comment type="similarity">
    <text evidence="1 7">Belongs to the universal ribosomal protein uL18 family.</text>
</comment>
<dbReference type="AlphaFoldDB" id="A0A1G1WDL7"/>
<dbReference type="GO" id="GO:0006412">
    <property type="term" value="P:translation"/>
    <property type="evidence" value="ECO:0007669"/>
    <property type="project" value="UniProtKB-UniRule"/>
</dbReference>
<dbReference type="Gene3D" id="3.30.420.100">
    <property type="match status" value="1"/>
</dbReference>
<dbReference type="STRING" id="1802595.A2134_02785"/>
<keyword evidence="4 7" id="KW-0689">Ribosomal protein</keyword>
<evidence type="ECO:0000256" key="5">
    <source>
        <dbReference type="ARBA" id="ARBA00023274"/>
    </source>
</evidence>
<dbReference type="PANTHER" id="PTHR12899">
    <property type="entry name" value="39S RIBOSOMAL PROTEIN L18, MITOCHONDRIAL"/>
    <property type="match status" value="1"/>
</dbReference>
<sequence>MLNYTGRERRKRKVRAKVIGTVNKPRLSVFRSNKHIYASLVVDDKPAKTTLKFSDLDLGKNASGKTKSEAAYLVGEILGKAALAKKIIHVVFDRNGYKYHGRVKQIAEGARKAGLNL</sequence>
<dbReference type="InterPro" id="IPR004389">
    <property type="entry name" value="Ribosomal_uL18_bac-type"/>
</dbReference>
<dbReference type="InterPro" id="IPR057268">
    <property type="entry name" value="Ribosomal_L18"/>
</dbReference>
<dbReference type="GO" id="GO:0022625">
    <property type="term" value="C:cytosolic large ribosomal subunit"/>
    <property type="evidence" value="ECO:0007669"/>
    <property type="project" value="TreeGrafter"/>
</dbReference>
<dbReference type="EMBL" id="MHCR01000010">
    <property type="protein sequence ID" value="OGY25744.1"/>
    <property type="molecule type" value="Genomic_DNA"/>
</dbReference>
<evidence type="ECO:0000313" key="9">
    <source>
        <dbReference type="Proteomes" id="UP000178162"/>
    </source>
</evidence>
<evidence type="ECO:0000313" key="8">
    <source>
        <dbReference type="EMBL" id="OGY25744.1"/>
    </source>
</evidence>
<evidence type="ECO:0000256" key="4">
    <source>
        <dbReference type="ARBA" id="ARBA00022980"/>
    </source>
</evidence>
<name>A0A1G1WDL7_9BACT</name>
<dbReference type="GO" id="GO:0008097">
    <property type="term" value="F:5S rRNA binding"/>
    <property type="evidence" value="ECO:0007669"/>
    <property type="project" value="TreeGrafter"/>
</dbReference>
<evidence type="ECO:0000256" key="2">
    <source>
        <dbReference type="ARBA" id="ARBA00022730"/>
    </source>
</evidence>